<evidence type="ECO:0000313" key="5">
    <source>
        <dbReference type="RefSeq" id="XP_033361147.1"/>
    </source>
</evidence>
<keyword evidence="1" id="KW-1133">Transmembrane helix</keyword>
<dbReference type="Pfam" id="PF01757">
    <property type="entry name" value="Acyl_transf_3"/>
    <property type="match status" value="1"/>
</dbReference>
<feature type="transmembrane region" description="Helical" evidence="1">
    <location>
        <begin position="324"/>
        <end position="344"/>
    </location>
</feature>
<feature type="domain" description="Nose resistant-to-fluoxetine protein N-terminal" evidence="3">
    <location>
        <begin position="52"/>
        <end position="207"/>
    </location>
</feature>
<feature type="transmembrane region" description="Helical" evidence="1">
    <location>
        <begin position="676"/>
        <end position="706"/>
    </location>
</feature>
<feature type="transmembrane region" description="Helical" evidence="1">
    <location>
        <begin position="364"/>
        <end position="384"/>
    </location>
</feature>
<feature type="transmembrane region" description="Helical" evidence="1">
    <location>
        <begin position="572"/>
        <end position="591"/>
    </location>
</feature>
<evidence type="ECO:0000256" key="1">
    <source>
        <dbReference type="SAM" id="Phobius"/>
    </source>
</evidence>
<feature type="transmembrane region" description="Helical" evidence="1">
    <location>
        <begin position="540"/>
        <end position="560"/>
    </location>
</feature>
<dbReference type="SMART" id="SM00703">
    <property type="entry name" value="NRF"/>
    <property type="match status" value="1"/>
</dbReference>
<dbReference type="InterPro" id="IPR002656">
    <property type="entry name" value="Acyl_transf_3_dom"/>
</dbReference>
<dbReference type="Proteomes" id="UP000504631">
    <property type="component" value="Unplaced"/>
</dbReference>
<evidence type="ECO:0000256" key="2">
    <source>
        <dbReference type="SAM" id="SignalP"/>
    </source>
</evidence>
<dbReference type="InterPro" id="IPR006621">
    <property type="entry name" value="Nose-resist-to-fluoxetine_N"/>
</dbReference>
<keyword evidence="1" id="KW-0472">Membrane</keyword>
<evidence type="ECO:0000259" key="3">
    <source>
        <dbReference type="SMART" id="SM00703"/>
    </source>
</evidence>
<dbReference type="Pfam" id="PF20146">
    <property type="entry name" value="NRF"/>
    <property type="match status" value="1"/>
</dbReference>
<feature type="transmembrane region" description="Helical" evidence="1">
    <location>
        <begin position="499"/>
        <end position="520"/>
    </location>
</feature>
<dbReference type="InterPro" id="IPR052728">
    <property type="entry name" value="O2_lipid_transport_reg"/>
</dbReference>
<dbReference type="RefSeq" id="XP_033361147.1">
    <property type="nucleotide sequence ID" value="XM_033505256.1"/>
</dbReference>
<reference evidence="5" key="1">
    <citation type="submission" date="2025-08" db="UniProtKB">
        <authorList>
            <consortium name="RefSeq"/>
        </authorList>
    </citation>
    <scope>IDENTIFICATION</scope>
    <source>
        <tissue evidence="5">Muscle</tissue>
    </source>
</reference>
<dbReference type="PANTHER" id="PTHR11161">
    <property type="entry name" value="O-ACYLTRANSFERASE"/>
    <property type="match status" value="1"/>
</dbReference>
<feature type="transmembrane region" description="Helical" evidence="1">
    <location>
        <begin position="472"/>
        <end position="492"/>
    </location>
</feature>
<feature type="transmembrane region" description="Helical" evidence="1">
    <location>
        <begin position="411"/>
        <end position="431"/>
    </location>
</feature>
<dbReference type="PANTHER" id="PTHR11161:SF69">
    <property type="entry name" value="NOSE RESISTANT TO FLUOXETINE PROTEIN 6-LIKE PROTEIN"/>
    <property type="match status" value="1"/>
</dbReference>
<evidence type="ECO:0000313" key="4">
    <source>
        <dbReference type="Proteomes" id="UP000504631"/>
    </source>
</evidence>
<sequence length="725" mass="83020">MQYGNISSWIWLSLLSLTTIYVSTQATTLDPVTMRKVLPAYAILENADFLNSSRCRTEIDQFRNAVDNQILWGLRALDTSGVPPGGFLNGHNYWLGDGLACTGLSQNLTLFVAEKKRENNTIYRNPNEEHPPFKFHFFIGRMQHNSTMQYHQELPHDDLVTLGLCLPASCTKHDVATMLDKVIHNETLFIGKLFAINFRLLEVTDLVNDYQWLLSLKIISIIGVLVLLCTIVIGATVYDISARRNRVISEKEIVALKNGNTKELEDARKVKCKASDDESALLESRQQNHMNQYLLCFSLLRNVRPLFKIQEGTETLRVFYGMRVLGMLWIILGHLLMFGFHVMANKSLYYMMGGEILMEIINNPTFPVDTFFFMSGFLSCYIFLKEQQKMKGTLSTTEKMKMFIQIIIKRYIRLTPAYFVVILIAILNFTWHDHVSALLPFEHPSAKCSKYWWTNLLYINNFYHWNDVCLIWSWYLPNDMQFFIFGTFLLILSSTHRNIATGLGVFSIVFSIVSVAYNGYIINYQPSIDELYNSWTDLYIRPWCRIPPYLIGMATCLLLTKYNFKLHLSKKTLIIGWILATLVNGTILFGLDNKSIPLSLSILYLSLSRTGWALSTAWVVVACTTNHAGIVNKILSLDIFVILSKFTYGAYLLNPIFILSVLSSSYYPFYFDKVTIGILFIAIVVCSFIASIFLFLTVEIPFASLLKLRTGAPKKRKEVGGDKFH</sequence>
<protein>
    <submittedName>
        <fullName evidence="5">Nose resistant to fluoxetine protein 6-like</fullName>
    </submittedName>
</protein>
<keyword evidence="2" id="KW-0732">Signal</keyword>
<feature type="transmembrane region" description="Helical" evidence="1">
    <location>
        <begin position="212"/>
        <end position="238"/>
    </location>
</feature>
<name>A0A6J3L762_9HYME</name>
<organism evidence="4 5">
    <name type="scientific">Bombus vosnesenskii</name>
    <dbReference type="NCBI Taxonomy" id="207650"/>
    <lineage>
        <taxon>Eukaryota</taxon>
        <taxon>Metazoa</taxon>
        <taxon>Ecdysozoa</taxon>
        <taxon>Arthropoda</taxon>
        <taxon>Hexapoda</taxon>
        <taxon>Insecta</taxon>
        <taxon>Pterygota</taxon>
        <taxon>Neoptera</taxon>
        <taxon>Endopterygota</taxon>
        <taxon>Hymenoptera</taxon>
        <taxon>Apocrita</taxon>
        <taxon>Aculeata</taxon>
        <taxon>Apoidea</taxon>
        <taxon>Anthophila</taxon>
        <taxon>Apidae</taxon>
        <taxon>Bombus</taxon>
        <taxon>Pyrobombus</taxon>
    </lineage>
</organism>
<feature type="transmembrane region" description="Helical" evidence="1">
    <location>
        <begin position="611"/>
        <end position="630"/>
    </location>
</feature>
<feature type="signal peptide" evidence="2">
    <location>
        <begin position="1"/>
        <end position="26"/>
    </location>
</feature>
<gene>
    <name evidence="5" type="primary">LOC117239572</name>
</gene>
<dbReference type="GeneID" id="117239572"/>
<proteinExistence type="predicted"/>
<keyword evidence="1" id="KW-0812">Transmembrane</keyword>
<dbReference type="KEGG" id="bvk:117239572"/>
<feature type="chain" id="PRO_5026723497" evidence="2">
    <location>
        <begin position="27"/>
        <end position="725"/>
    </location>
</feature>
<dbReference type="AlphaFoldDB" id="A0A6J3L762"/>
<dbReference type="GO" id="GO:0016747">
    <property type="term" value="F:acyltransferase activity, transferring groups other than amino-acyl groups"/>
    <property type="evidence" value="ECO:0007669"/>
    <property type="project" value="InterPro"/>
</dbReference>
<accession>A0A6J3L762</accession>
<keyword evidence="4" id="KW-1185">Reference proteome</keyword>